<dbReference type="InterPro" id="IPR044680">
    <property type="entry name" value="EX1/2"/>
</dbReference>
<dbReference type="PANTHER" id="PTHR33917">
    <property type="entry name" value="PROTEIN EXECUTER 1, CHLOROPLASTIC"/>
    <property type="match status" value="1"/>
</dbReference>
<dbReference type="PANTHER" id="PTHR33917:SF3">
    <property type="entry name" value="PROTEIN EXECUTER 1, CHLOROPLASTIC"/>
    <property type="match status" value="1"/>
</dbReference>
<dbReference type="GO" id="GO:0042651">
    <property type="term" value="C:thylakoid membrane"/>
    <property type="evidence" value="ECO:0007669"/>
    <property type="project" value="TreeGrafter"/>
</dbReference>
<evidence type="ECO:0008006" key="4">
    <source>
        <dbReference type="Google" id="ProtNLM"/>
    </source>
</evidence>
<comment type="caution">
    <text evidence="2">The sequence shown here is derived from an EMBL/GenBank/DDBJ whole genome shotgun (WGS) entry which is preliminary data.</text>
</comment>
<feature type="compositionally biased region" description="Polar residues" evidence="1">
    <location>
        <begin position="293"/>
        <end position="309"/>
    </location>
</feature>
<dbReference type="OrthoDB" id="722566at2759"/>
<protein>
    <recommendedName>
        <fullName evidence="4">Protein EXECUTER 1, chloroplastic</fullName>
    </recommendedName>
</protein>
<dbReference type="AlphaFoldDB" id="A0A835VDW3"/>
<gene>
    <name evidence="2" type="ORF">HPP92_004712</name>
</gene>
<dbReference type="Proteomes" id="UP000639772">
    <property type="component" value="Unassembled WGS sequence"/>
</dbReference>
<accession>A0A835VDW3</accession>
<proteinExistence type="predicted"/>
<evidence type="ECO:0000313" key="2">
    <source>
        <dbReference type="EMBL" id="KAG0493718.1"/>
    </source>
</evidence>
<dbReference type="Pfam" id="PF12014">
    <property type="entry name" value="Cyclin_D1_bind"/>
    <property type="match status" value="1"/>
</dbReference>
<sequence>MASMAVRLPPSAHTLIDSHTSRHLSHVPSFLGSFPHTFPPLKRREPCLCRCRNTPFGSWFPGDGGSWKNLESLLHDVAKSAAKRLDDCLNSFRKISDKGGLKQDNASVIQMGEGERVMEEDEEGDWDWERWERHFAEIEEQELIASALKVQLNDAISREDYVDAAKLKLAFHACTKNDTVACAIHEFNNAIAEERYDDAIFLRDYAGAGLLGWWSGISNHSSGTRGQIIHVSAEYGRYVARSYNSRQLALGRPGSPLFEVYITLGGEGYKQQAVYLKRKVGQAAESSKKRTTTPDSRLSEDNGTSETPNDVSSEDEKVVEEVDDDSDLIEALANIKSILRYVIPGVKVKVLKVVSPGKIHGDLVSKVIEQIIKDDEDSDEDIQDSEEEDIKVEGGVEEIELGSEDETNDVMEEQNKLSVKFVVGTLMDNMTDDVPIKDLVRVPAELDMRNHRSFSFSIKKENLQHEVDAIQALNSKAVSSSHKGVSDRVGSGPKIFIAKEKMPIKVLVDIGELINLSMNQNQNRQTLFGTTKFHRIEIPSTSDPLCGLYAGTHGMYTSEVLQLKRKFGQWQDDNAAFNKPMDVFYEYVEAYKLAGALAIPAGQVVFRAKVGKRHQLPHKGIIPEEFGVIARYKGQGKLADPGSKNPRWVDGELVILDGKNVRGGPTLETITNAENLGFLQKHHKVVLDPVVASSKVIEWDDVWVR</sequence>
<evidence type="ECO:0000313" key="3">
    <source>
        <dbReference type="Proteomes" id="UP000639772"/>
    </source>
</evidence>
<organism evidence="2 3">
    <name type="scientific">Vanilla planifolia</name>
    <name type="common">Vanilla</name>
    <dbReference type="NCBI Taxonomy" id="51239"/>
    <lineage>
        <taxon>Eukaryota</taxon>
        <taxon>Viridiplantae</taxon>
        <taxon>Streptophyta</taxon>
        <taxon>Embryophyta</taxon>
        <taxon>Tracheophyta</taxon>
        <taxon>Spermatophyta</taxon>
        <taxon>Magnoliopsida</taxon>
        <taxon>Liliopsida</taxon>
        <taxon>Asparagales</taxon>
        <taxon>Orchidaceae</taxon>
        <taxon>Vanilloideae</taxon>
        <taxon>Vanilleae</taxon>
        <taxon>Vanilla</taxon>
    </lineage>
</organism>
<reference evidence="2 3" key="1">
    <citation type="journal article" date="2020" name="Nat. Food">
        <title>A phased Vanilla planifolia genome enables genetic improvement of flavour and production.</title>
        <authorList>
            <person name="Hasing T."/>
            <person name="Tang H."/>
            <person name="Brym M."/>
            <person name="Khazi F."/>
            <person name="Huang T."/>
            <person name="Chambers A.H."/>
        </authorList>
    </citation>
    <scope>NUCLEOTIDE SEQUENCE [LARGE SCALE GENOMIC DNA]</scope>
    <source>
        <tissue evidence="2">Leaf</tissue>
    </source>
</reference>
<dbReference type="EMBL" id="JADCNM010000002">
    <property type="protein sequence ID" value="KAG0493718.1"/>
    <property type="molecule type" value="Genomic_DNA"/>
</dbReference>
<dbReference type="GO" id="GO:0010343">
    <property type="term" value="P:singlet oxygen-mediated programmed cell death"/>
    <property type="evidence" value="ECO:0007669"/>
    <property type="project" value="InterPro"/>
</dbReference>
<feature type="region of interest" description="Disordered" evidence="1">
    <location>
        <begin position="285"/>
        <end position="323"/>
    </location>
</feature>
<evidence type="ECO:0000256" key="1">
    <source>
        <dbReference type="SAM" id="MobiDB-lite"/>
    </source>
</evidence>
<name>A0A835VDW3_VANPL</name>